<feature type="transmembrane region" description="Helical" evidence="11">
    <location>
        <begin position="401"/>
        <end position="420"/>
    </location>
</feature>
<evidence type="ECO:0000256" key="9">
    <source>
        <dbReference type="ARBA" id="ARBA00023136"/>
    </source>
</evidence>
<organism evidence="12 13">
    <name type="scientific">Sphagnum jensenii</name>
    <dbReference type="NCBI Taxonomy" id="128206"/>
    <lineage>
        <taxon>Eukaryota</taxon>
        <taxon>Viridiplantae</taxon>
        <taxon>Streptophyta</taxon>
        <taxon>Embryophyta</taxon>
        <taxon>Bryophyta</taxon>
        <taxon>Sphagnophytina</taxon>
        <taxon>Sphagnopsida</taxon>
        <taxon>Sphagnales</taxon>
        <taxon>Sphagnaceae</taxon>
        <taxon>Sphagnum</taxon>
    </lineage>
</organism>
<accession>A0ABP0W4R9</accession>
<feature type="transmembrane region" description="Helical" evidence="11">
    <location>
        <begin position="371"/>
        <end position="389"/>
    </location>
</feature>
<evidence type="ECO:0000256" key="5">
    <source>
        <dbReference type="ARBA" id="ARBA00022475"/>
    </source>
</evidence>
<keyword evidence="4" id="KW-0813">Transport</keyword>
<feature type="region of interest" description="Disordered" evidence="10">
    <location>
        <begin position="31"/>
        <end position="105"/>
    </location>
</feature>
<evidence type="ECO:0000256" key="3">
    <source>
        <dbReference type="ARBA" id="ARBA00007808"/>
    </source>
</evidence>
<sequence length="534" mass="60430">MEHEEALESPQGLDQRPSSVAALNVEIGLAQTSSAQETAISVQEPPVRRQDRTYDRFRTRSTRFQSWQASSRRGAASIRHGTGMSRNRRSESPVDDAQQDDDDDDEARLSLLPDRFFDALNGPELENLKHEKELMLPRDKRWPFLLRFPVSCFGVCMGLGSQVILWKNLSTSTQLHFLHIPLQINLALWCLALFVLILIFLTYSLKVIFFYEAVRREFHHPVRVNFFFAPWIACMFLALGLPSAISQSSVHPAVWCIFMAPVFALELRIYGQWLSGSARRLSKVANACTHLSVVGNFVGALLGATVGWIEPAIFFWAVGLAHYLVLFVTLYQHLPSDISLPKDLHPVFFLFVAAPSTASVAWMHITGRFDLVSRLVFFMALFLYSSLVVRIDFFRGIRFSISWWAYTFPMTAAAIASVQYTTAENSWITQGLAIILSATASITVFILFCSTILHAIVWKSLFPNDLAIAITVKKSNPENSEGRGNMDNADELLNDSQNTHKCREQPLHETRIKEFNNISKDQNCQSHYSSEDQL</sequence>
<evidence type="ECO:0000313" key="12">
    <source>
        <dbReference type="EMBL" id="CAK9260923.1"/>
    </source>
</evidence>
<evidence type="ECO:0000256" key="10">
    <source>
        <dbReference type="SAM" id="MobiDB-lite"/>
    </source>
</evidence>
<dbReference type="PANTHER" id="PTHR31269">
    <property type="entry name" value="S-TYPE ANION CHANNEL SLAH3"/>
    <property type="match status" value="1"/>
</dbReference>
<keyword evidence="9 11" id="KW-0472">Membrane</keyword>
<keyword evidence="5" id="KW-1003">Cell membrane</keyword>
<dbReference type="Gene3D" id="1.50.10.150">
    <property type="entry name" value="Voltage-dependent anion channel"/>
    <property type="match status" value="1"/>
</dbReference>
<evidence type="ECO:0000256" key="7">
    <source>
        <dbReference type="ARBA" id="ARBA00022989"/>
    </source>
</evidence>
<reference evidence="12" key="1">
    <citation type="submission" date="2024-02" db="EMBL/GenBank/DDBJ databases">
        <authorList>
            <consortium name="ELIXIR-Norway"/>
            <consortium name="Elixir Norway"/>
        </authorList>
    </citation>
    <scope>NUCLEOTIDE SEQUENCE</scope>
</reference>
<feature type="compositionally biased region" description="Polar residues" evidence="10">
    <location>
        <begin position="31"/>
        <end position="41"/>
    </location>
</feature>
<evidence type="ECO:0000256" key="1">
    <source>
        <dbReference type="ARBA" id="ARBA00004127"/>
    </source>
</evidence>
<feature type="compositionally biased region" description="Acidic residues" evidence="10">
    <location>
        <begin position="93"/>
        <end position="105"/>
    </location>
</feature>
<dbReference type="Proteomes" id="UP001497444">
    <property type="component" value="Chromosome 13"/>
</dbReference>
<evidence type="ECO:0000256" key="6">
    <source>
        <dbReference type="ARBA" id="ARBA00022692"/>
    </source>
</evidence>
<proteinExistence type="inferred from homology"/>
<comment type="subcellular location">
    <subcellularLocation>
        <location evidence="2">Cell membrane</location>
    </subcellularLocation>
    <subcellularLocation>
        <location evidence="1">Endomembrane system</location>
        <topology evidence="1">Multi-pass membrane protein</topology>
    </subcellularLocation>
</comment>
<feature type="transmembrane region" description="Helical" evidence="11">
    <location>
        <begin position="226"/>
        <end position="246"/>
    </location>
</feature>
<keyword evidence="13" id="KW-1185">Reference proteome</keyword>
<feature type="transmembrane region" description="Helical" evidence="11">
    <location>
        <begin position="432"/>
        <end position="457"/>
    </location>
</feature>
<dbReference type="CDD" id="cd09323">
    <property type="entry name" value="TDT_SLAC1_like"/>
    <property type="match status" value="1"/>
</dbReference>
<feature type="transmembrane region" description="Helical" evidence="11">
    <location>
        <begin position="252"/>
        <end position="270"/>
    </location>
</feature>
<feature type="transmembrane region" description="Helical" evidence="11">
    <location>
        <begin position="346"/>
        <end position="365"/>
    </location>
</feature>
<keyword evidence="6 11" id="KW-0812">Transmembrane</keyword>
<feature type="transmembrane region" description="Helical" evidence="11">
    <location>
        <begin position="291"/>
        <end position="309"/>
    </location>
</feature>
<dbReference type="Pfam" id="PF03595">
    <property type="entry name" value="SLAC1"/>
    <property type="match status" value="1"/>
</dbReference>
<keyword evidence="8" id="KW-0406">Ion transport</keyword>
<dbReference type="InterPro" id="IPR004695">
    <property type="entry name" value="SLAC1/Mae1/Ssu1/TehA"/>
</dbReference>
<feature type="transmembrane region" description="Helical" evidence="11">
    <location>
        <begin position="315"/>
        <end position="334"/>
    </location>
</feature>
<evidence type="ECO:0000256" key="11">
    <source>
        <dbReference type="SAM" id="Phobius"/>
    </source>
</evidence>
<feature type="region of interest" description="Disordered" evidence="10">
    <location>
        <begin position="477"/>
        <end position="506"/>
    </location>
</feature>
<dbReference type="EMBL" id="OZ020108">
    <property type="protein sequence ID" value="CAK9260923.1"/>
    <property type="molecule type" value="Genomic_DNA"/>
</dbReference>
<feature type="compositionally biased region" description="Polar residues" evidence="10">
    <location>
        <begin position="62"/>
        <end position="71"/>
    </location>
</feature>
<keyword evidence="7 11" id="KW-1133">Transmembrane helix</keyword>
<evidence type="ECO:0000313" key="13">
    <source>
        <dbReference type="Proteomes" id="UP001497444"/>
    </source>
</evidence>
<feature type="transmembrane region" description="Helical" evidence="11">
    <location>
        <begin position="186"/>
        <end position="205"/>
    </location>
</feature>
<gene>
    <name evidence="12" type="ORF">CSSPJE1EN1_LOCUS6401</name>
</gene>
<name>A0ABP0W4R9_9BRYO</name>
<feature type="transmembrane region" description="Helical" evidence="11">
    <location>
        <begin position="144"/>
        <end position="166"/>
    </location>
</feature>
<comment type="similarity">
    <text evidence="3">Belongs to the SLAC1 S-type anion channel family.</text>
</comment>
<evidence type="ECO:0000256" key="4">
    <source>
        <dbReference type="ARBA" id="ARBA00022448"/>
    </source>
</evidence>
<dbReference type="PANTHER" id="PTHR31269:SF2">
    <property type="entry name" value="S-TYPE ANION CHANNEL SLAH3"/>
    <property type="match status" value="1"/>
</dbReference>
<dbReference type="InterPro" id="IPR038665">
    <property type="entry name" value="Voltage-dep_anion_channel_sf"/>
</dbReference>
<evidence type="ECO:0000256" key="2">
    <source>
        <dbReference type="ARBA" id="ARBA00004236"/>
    </source>
</evidence>
<feature type="compositionally biased region" description="Basic and acidic residues" evidence="10">
    <location>
        <begin position="46"/>
        <end position="58"/>
    </location>
</feature>
<protein>
    <submittedName>
        <fullName evidence="12">Uncharacterized protein</fullName>
    </submittedName>
</protein>
<dbReference type="InterPro" id="IPR030183">
    <property type="entry name" value="SLAC/SLAH"/>
</dbReference>
<evidence type="ECO:0000256" key="8">
    <source>
        <dbReference type="ARBA" id="ARBA00023065"/>
    </source>
</evidence>